<name>A0A8X8A1L9_POPTO</name>
<dbReference type="PROSITE" id="PS51257">
    <property type="entry name" value="PROKAR_LIPOPROTEIN"/>
    <property type="match status" value="1"/>
</dbReference>
<dbReference type="AlphaFoldDB" id="A0A8X8A1L9"/>
<evidence type="ECO:0000313" key="2">
    <source>
        <dbReference type="Proteomes" id="UP000886885"/>
    </source>
</evidence>
<protein>
    <submittedName>
        <fullName evidence="1">Uncharacterized protein</fullName>
    </submittedName>
</protein>
<dbReference type="Proteomes" id="UP000886885">
    <property type="component" value="Chromosome 4D"/>
</dbReference>
<accession>A0A8X8A1L9</accession>
<evidence type="ECO:0000313" key="1">
    <source>
        <dbReference type="EMBL" id="KAG6778292.1"/>
    </source>
</evidence>
<dbReference type="EMBL" id="JAAWWB010000008">
    <property type="protein sequence ID" value="KAG6778292.1"/>
    <property type="molecule type" value="Genomic_DNA"/>
</dbReference>
<proteinExistence type="predicted"/>
<gene>
    <name evidence="1" type="ORF">POTOM_018148</name>
</gene>
<sequence>MELSPFRTSDAIITIFCVTVIVHVAWSACEVKLEAAHFKSIAARTTFLQAYRGLSNVVLQAYGLCNVVIQAYADHGMTEELNVESTRSLM</sequence>
<organism evidence="1 2">
    <name type="scientific">Populus tomentosa</name>
    <name type="common">Chinese white poplar</name>
    <dbReference type="NCBI Taxonomy" id="118781"/>
    <lineage>
        <taxon>Eukaryota</taxon>
        <taxon>Viridiplantae</taxon>
        <taxon>Streptophyta</taxon>
        <taxon>Embryophyta</taxon>
        <taxon>Tracheophyta</taxon>
        <taxon>Spermatophyta</taxon>
        <taxon>Magnoliopsida</taxon>
        <taxon>eudicotyledons</taxon>
        <taxon>Gunneridae</taxon>
        <taxon>Pentapetalae</taxon>
        <taxon>rosids</taxon>
        <taxon>fabids</taxon>
        <taxon>Malpighiales</taxon>
        <taxon>Salicaceae</taxon>
        <taxon>Saliceae</taxon>
        <taxon>Populus</taxon>
    </lineage>
</organism>
<keyword evidence="2" id="KW-1185">Reference proteome</keyword>
<reference evidence="1" key="1">
    <citation type="journal article" date="2020" name="bioRxiv">
        <title>Hybrid origin of Populus tomentosa Carr. identified through genome sequencing and phylogenomic analysis.</title>
        <authorList>
            <person name="An X."/>
            <person name="Gao K."/>
            <person name="Chen Z."/>
            <person name="Li J."/>
            <person name="Yang X."/>
            <person name="Yang X."/>
            <person name="Zhou J."/>
            <person name="Guo T."/>
            <person name="Zhao T."/>
            <person name="Huang S."/>
            <person name="Miao D."/>
            <person name="Khan W.U."/>
            <person name="Rao P."/>
            <person name="Ye M."/>
            <person name="Lei B."/>
            <person name="Liao W."/>
            <person name="Wang J."/>
            <person name="Ji L."/>
            <person name="Li Y."/>
            <person name="Guo B."/>
            <person name="Mustafa N.S."/>
            <person name="Li S."/>
            <person name="Yun Q."/>
            <person name="Keller S.R."/>
            <person name="Mao J."/>
            <person name="Zhang R."/>
            <person name="Strauss S.H."/>
        </authorList>
    </citation>
    <scope>NUCLEOTIDE SEQUENCE</scope>
    <source>
        <strain evidence="1">GM15</strain>
        <tissue evidence="1">Leaf</tissue>
    </source>
</reference>
<comment type="caution">
    <text evidence="1">The sequence shown here is derived from an EMBL/GenBank/DDBJ whole genome shotgun (WGS) entry which is preliminary data.</text>
</comment>